<proteinExistence type="predicted"/>
<dbReference type="EMBL" id="FXAN01000072">
    <property type="protein sequence ID" value="SMG01341.1"/>
    <property type="molecule type" value="Genomic_DNA"/>
</dbReference>
<protein>
    <submittedName>
        <fullName evidence="1">Uncharacterized protein</fullName>
    </submittedName>
</protein>
<organism evidence="1 2">
    <name type="scientific">Burkholderia singularis</name>
    <dbReference type="NCBI Taxonomy" id="1503053"/>
    <lineage>
        <taxon>Bacteria</taxon>
        <taxon>Pseudomonadati</taxon>
        <taxon>Pseudomonadota</taxon>
        <taxon>Betaproteobacteria</taxon>
        <taxon>Burkholderiales</taxon>
        <taxon>Burkholderiaceae</taxon>
        <taxon>Burkholderia</taxon>
        <taxon>pseudomallei group</taxon>
    </lineage>
</organism>
<name>A0A238H7C6_9BURK</name>
<sequence length="97" mass="9821">MIVAPAMKVAMATRFRGSAPRGWHGVRRTLPAGTETGADRHLCAPAGSVAGHGNSPACSAPSAPTSFAVMQSDRAGQARGAAGLAALPRCRALRASR</sequence>
<dbReference type="AlphaFoldDB" id="A0A238H7C6"/>
<gene>
    <name evidence="1" type="ORF">BSIN_0557</name>
</gene>
<dbReference type="Proteomes" id="UP000198460">
    <property type="component" value="Unassembled WGS sequence"/>
</dbReference>
<evidence type="ECO:0000313" key="1">
    <source>
        <dbReference type="EMBL" id="SMG01341.1"/>
    </source>
</evidence>
<reference evidence="1 2" key="1">
    <citation type="submission" date="2017-04" db="EMBL/GenBank/DDBJ databases">
        <authorList>
            <person name="Afonso C.L."/>
            <person name="Miller P.J."/>
            <person name="Scott M.A."/>
            <person name="Spackman E."/>
            <person name="Goraichik I."/>
            <person name="Dimitrov K.M."/>
            <person name="Suarez D.L."/>
            <person name="Swayne D.E."/>
        </authorList>
    </citation>
    <scope>NUCLEOTIDE SEQUENCE [LARGE SCALE GENOMIC DNA]</scope>
    <source>
        <strain evidence="1">LMG 28154</strain>
    </source>
</reference>
<accession>A0A238H7C6</accession>
<evidence type="ECO:0000313" key="2">
    <source>
        <dbReference type="Proteomes" id="UP000198460"/>
    </source>
</evidence>